<dbReference type="SMART" id="SM00382">
    <property type="entry name" value="AAA"/>
    <property type="match status" value="1"/>
</dbReference>
<keyword evidence="8" id="KW-1185">Reference proteome</keyword>
<dbReference type="PROSITE" id="PS00211">
    <property type="entry name" value="ABC_TRANSPORTER_1"/>
    <property type="match status" value="1"/>
</dbReference>
<evidence type="ECO:0000256" key="1">
    <source>
        <dbReference type="ARBA" id="ARBA00005417"/>
    </source>
</evidence>
<dbReference type="eggNOG" id="COG1131">
    <property type="taxonomic scope" value="Bacteria"/>
</dbReference>
<dbReference type="InterPro" id="IPR017871">
    <property type="entry name" value="ABC_transporter-like_CS"/>
</dbReference>
<name>M4V5Z2_9BACT</name>
<reference evidence="7 8" key="1">
    <citation type="journal article" date="2013" name="ISME J.">
        <title>By their genes ye shall know them: genomic signatures of predatory bacteria.</title>
        <authorList>
            <person name="Pasternak Z."/>
            <person name="Pietrokovski S."/>
            <person name="Rotem O."/>
            <person name="Gophna U."/>
            <person name="Lurie-Weinberger M.N."/>
            <person name="Jurkevitch E."/>
        </authorList>
    </citation>
    <scope>NUCLEOTIDE SEQUENCE [LARGE SCALE GENOMIC DNA]</scope>
    <source>
        <strain evidence="7 8">JSS</strain>
    </source>
</reference>
<evidence type="ECO:0000259" key="6">
    <source>
        <dbReference type="PROSITE" id="PS50893"/>
    </source>
</evidence>
<dbReference type="Pfam" id="PF00005">
    <property type="entry name" value="ABC_tran"/>
    <property type="match status" value="1"/>
</dbReference>
<proteinExistence type="inferred from homology"/>
<evidence type="ECO:0000256" key="3">
    <source>
        <dbReference type="ARBA" id="ARBA00022458"/>
    </source>
</evidence>
<accession>M4V5Z2</accession>
<dbReference type="OrthoDB" id="5289537at2"/>
<dbReference type="GO" id="GO:0016887">
    <property type="term" value="F:ATP hydrolysis activity"/>
    <property type="evidence" value="ECO:0007669"/>
    <property type="project" value="InterPro"/>
</dbReference>
<dbReference type="GO" id="GO:0005524">
    <property type="term" value="F:ATP binding"/>
    <property type="evidence" value="ECO:0007669"/>
    <property type="project" value="UniProtKB-KW"/>
</dbReference>
<dbReference type="PANTHER" id="PTHR42711:SF5">
    <property type="entry name" value="ABC TRANSPORTER ATP-BINDING PROTEIN NATA"/>
    <property type="match status" value="1"/>
</dbReference>
<dbReference type="Proteomes" id="UP000012040">
    <property type="component" value="Chromosome"/>
</dbReference>
<dbReference type="Gene3D" id="3.40.50.300">
    <property type="entry name" value="P-loop containing nucleotide triphosphate hydrolases"/>
    <property type="match status" value="1"/>
</dbReference>
<dbReference type="RefSeq" id="WP_015469088.1">
    <property type="nucleotide sequence ID" value="NC_020813.1"/>
</dbReference>
<organism evidence="7 8">
    <name type="scientific">Pseudobdellovibrio exovorus JSS</name>
    <dbReference type="NCBI Taxonomy" id="1184267"/>
    <lineage>
        <taxon>Bacteria</taxon>
        <taxon>Pseudomonadati</taxon>
        <taxon>Bdellovibrionota</taxon>
        <taxon>Bdellovibrionia</taxon>
        <taxon>Bdellovibrionales</taxon>
        <taxon>Pseudobdellovibrionaceae</taxon>
        <taxon>Pseudobdellovibrio</taxon>
    </lineage>
</organism>
<evidence type="ECO:0000313" key="8">
    <source>
        <dbReference type="Proteomes" id="UP000012040"/>
    </source>
</evidence>
<dbReference type="InterPro" id="IPR003439">
    <property type="entry name" value="ABC_transporter-like_ATP-bd"/>
</dbReference>
<dbReference type="InterPro" id="IPR050763">
    <property type="entry name" value="ABC_transporter_ATP-binding"/>
</dbReference>
<gene>
    <name evidence="7" type="ORF">A11Q_378</name>
</gene>
<dbReference type="HOGENOM" id="CLU_000604_1_2_7"/>
<evidence type="ECO:0000256" key="2">
    <source>
        <dbReference type="ARBA" id="ARBA00022448"/>
    </source>
</evidence>
<feature type="domain" description="ABC transporter" evidence="6">
    <location>
        <begin position="2"/>
        <end position="232"/>
    </location>
</feature>
<dbReference type="KEGG" id="bex:A11Q_378"/>
<keyword evidence="4" id="KW-0547">Nucleotide-binding</keyword>
<evidence type="ECO:0000256" key="5">
    <source>
        <dbReference type="ARBA" id="ARBA00022840"/>
    </source>
</evidence>
<dbReference type="PROSITE" id="PS50893">
    <property type="entry name" value="ABC_TRANSPORTER_2"/>
    <property type="match status" value="1"/>
</dbReference>
<dbReference type="InterPro" id="IPR027417">
    <property type="entry name" value="P-loop_NTPase"/>
</dbReference>
<keyword evidence="3" id="KW-0536">Nodulation</keyword>
<dbReference type="PATRIC" id="fig|1184267.3.peg.381"/>
<dbReference type="SUPFAM" id="SSF52540">
    <property type="entry name" value="P-loop containing nucleoside triphosphate hydrolases"/>
    <property type="match status" value="1"/>
</dbReference>
<evidence type="ECO:0000256" key="4">
    <source>
        <dbReference type="ARBA" id="ARBA00022741"/>
    </source>
</evidence>
<sequence>MIVAQALTKSFGDFHAVKKMDLQIRKGECFGLLGPNGAGKSTFIGMTYGSVVRSGGELKVFGYDPKTNAREIKKRLGVVTQDNALDESLTVEENMHLYCSFVGIPKNERQNRINELLEYMNLSHKRTARIQSLSGGMKRRLVFVRALLNKPEVLILDEPTTGLDPAVRHLLWGKVKELHQAGTTIILTTHYMHEAEVLCDRLVIMNQGHVVAEGSPQKMIQEHTPGYVGIFDAKDREKIQSLFRDRADRHFHEDSSGIYLRTPALADLTNLHAEHGLIPLQIRPSNLEDVFLKLTGQELSSDA</sequence>
<dbReference type="STRING" id="1184267.A11Q_378"/>
<comment type="similarity">
    <text evidence="1">Belongs to the ABC transporter superfamily.</text>
</comment>
<dbReference type="EMBL" id="CP003537">
    <property type="protein sequence ID" value="AGH94598.1"/>
    <property type="molecule type" value="Genomic_DNA"/>
</dbReference>
<dbReference type="PANTHER" id="PTHR42711">
    <property type="entry name" value="ABC TRANSPORTER ATP-BINDING PROTEIN"/>
    <property type="match status" value="1"/>
</dbReference>
<evidence type="ECO:0000313" key="7">
    <source>
        <dbReference type="EMBL" id="AGH94598.1"/>
    </source>
</evidence>
<dbReference type="InterPro" id="IPR003593">
    <property type="entry name" value="AAA+_ATPase"/>
</dbReference>
<dbReference type="AlphaFoldDB" id="M4V5Z2"/>
<protein>
    <recommendedName>
        <fullName evidence="6">ABC transporter domain-containing protein</fullName>
    </recommendedName>
</protein>
<keyword evidence="2" id="KW-0813">Transport</keyword>
<keyword evidence="5" id="KW-0067">ATP-binding</keyword>